<keyword evidence="8" id="KW-0234">DNA repair</keyword>
<dbReference type="PROSITE" id="PS00374">
    <property type="entry name" value="MGMT"/>
    <property type="match status" value="1"/>
</dbReference>
<reference evidence="14" key="2">
    <citation type="journal article" date="2023" name="IMA Fungus">
        <title>Comparative genomic study of the Penicillium genus elucidates a diverse pangenome and 15 lateral gene transfer events.</title>
        <authorList>
            <person name="Petersen C."/>
            <person name="Sorensen T."/>
            <person name="Nielsen M.R."/>
            <person name="Sondergaard T.E."/>
            <person name="Sorensen J.L."/>
            <person name="Fitzpatrick D.A."/>
            <person name="Frisvad J.C."/>
            <person name="Nielsen K.L."/>
        </authorList>
    </citation>
    <scope>NUCLEOTIDE SEQUENCE</scope>
    <source>
        <strain evidence="14">IBT 3081</strain>
    </source>
</reference>
<comment type="catalytic activity">
    <reaction evidence="1">
        <text>a 4-O-methyl-thymidine in DNA + L-cysteinyl-[protein] = a thymidine in DNA + S-methyl-L-cysteinyl-[protein]</text>
        <dbReference type="Rhea" id="RHEA:53428"/>
        <dbReference type="Rhea" id="RHEA-COMP:10131"/>
        <dbReference type="Rhea" id="RHEA-COMP:10132"/>
        <dbReference type="Rhea" id="RHEA-COMP:13555"/>
        <dbReference type="Rhea" id="RHEA-COMP:13556"/>
        <dbReference type="ChEBI" id="CHEBI:29950"/>
        <dbReference type="ChEBI" id="CHEBI:82612"/>
        <dbReference type="ChEBI" id="CHEBI:137386"/>
        <dbReference type="ChEBI" id="CHEBI:137387"/>
        <dbReference type="EC" id="2.1.1.63"/>
    </reaction>
</comment>
<dbReference type="GeneID" id="81461360"/>
<dbReference type="GO" id="GO:0003908">
    <property type="term" value="F:methylated-DNA-[protein]-cysteine S-methyltransferase activity"/>
    <property type="evidence" value="ECO:0007669"/>
    <property type="project" value="UniProtKB-EC"/>
</dbReference>
<name>A0A9W9S5K3_9EURO</name>
<dbReference type="Gene3D" id="1.10.10.10">
    <property type="entry name" value="Winged helix-like DNA-binding domain superfamily/Winged helix DNA-binding domain"/>
    <property type="match status" value="1"/>
</dbReference>
<comment type="caution">
    <text evidence="14">The sequence shown here is derived from an EMBL/GenBank/DDBJ whole genome shotgun (WGS) entry which is preliminary data.</text>
</comment>
<evidence type="ECO:0000256" key="1">
    <source>
        <dbReference type="ARBA" id="ARBA00001286"/>
    </source>
</evidence>
<dbReference type="PANTHER" id="PTHR10815">
    <property type="entry name" value="METHYLATED-DNA--PROTEIN-CYSTEINE METHYLTRANSFERASE"/>
    <property type="match status" value="1"/>
</dbReference>
<dbReference type="InterPro" id="IPR036217">
    <property type="entry name" value="MethylDNA_cys_MeTrfase_DNAb"/>
</dbReference>
<evidence type="ECO:0000256" key="8">
    <source>
        <dbReference type="ARBA" id="ARBA00023204"/>
    </source>
</evidence>
<evidence type="ECO:0000256" key="7">
    <source>
        <dbReference type="ARBA" id="ARBA00022763"/>
    </source>
</evidence>
<feature type="compositionally biased region" description="Low complexity" evidence="12">
    <location>
        <begin position="26"/>
        <end position="39"/>
    </location>
</feature>
<evidence type="ECO:0000313" key="15">
    <source>
        <dbReference type="Proteomes" id="UP001147752"/>
    </source>
</evidence>
<dbReference type="InterPro" id="IPR014048">
    <property type="entry name" value="MethylDNA_cys_MeTrfase_DNA-bd"/>
</dbReference>
<dbReference type="Pfam" id="PF01035">
    <property type="entry name" value="DNA_binding_1"/>
    <property type="match status" value="1"/>
</dbReference>
<keyword evidence="6" id="KW-0808">Transferase</keyword>
<evidence type="ECO:0000256" key="2">
    <source>
        <dbReference type="ARBA" id="ARBA00008711"/>
    </source>
</evidence>
<gene>
    <name evidence="14" type="ORF">N7517_004447</name>
</gene>
<evidence type="ECO:0000256" key="11">
    <source>
        <dbReference type="ARBA" id="ARBA00049348"/>
    </source>
</evidence>
<dbReference type="SUPFAM" id="SSF46767">
    <property type="entry name" value="Methylated DNA-protein cysteine methyltransferase, C-terminal domain"/>
    <property type="match status" value="1"/>
</dbReference>
<feature type="region of interest" description="Disordered" evidence="12">
    <location>
        <begin position="1"/>
        <end position="39"/>
    </location>
</feature>
<dbReference type="Proteomes" id="UP001147752">
    <property type="component" value="Unassembled WGS sequence"/>
</dbReference>
<keyword evidence="7" id="KW-0227">DNA damage</keyword>
<dbReference type="CDD" id="cd06445">
    <property type="entry name" value="ATase"/>
    <property type="match status" value="1"/>
</dbReference>
<evidence type="ECO:0000259" key="13">
    <source>
        <dbReference type="Pfam" id="PF01035"/>
    </source>
</evidence>
<dbReference type="EMBL" id="JAPZBT010000002">
    <property type="protein sequence ID" value="KAJ5372441.1"/>
    <property type="molecule type" value="Genomic_DNA"/>
</dbReference>
<dbReference type="EC" id="2.1.1.63" evidence="3"/>
<accession>A0A9W9S5K3</accession>
<sequence>MSLSTALPADPQIPTPTPEAQDPKPQKAQQPALPTAQTKKYLHRISLHPTLTPYRRRVYRTLLSVPPGRWTTYSAMATYLGSSARAVGNAMRSNPFAPEVPCHRVLAADGSLGGYKGEWKVDGHKAGGGFCEEKRLRLEEEGVVFLDGKVRGFVSRSLWIWGLSEASKPERVYTDAPRGHNFRTIPWR</sequence>
<dbReference type="PANTHER" id="PTHR10815:SF13">
    <property type="entry name" value="METHYLATED-DNA--PROTEIN-CYSTEINE METHYLTRANSFERASE"/>
    <property type="match status" value="1"/>
</dbReference>
<dbReference type="NCBIfam" id="TIGR00589">
    <property type="entry name" value="ogt"/>
    <property type="match status" value="1"/>
</dbReference>
<reference evidence="14" key="1">
    <citation type="submission" date="2022-12" db="EMBL/GenBank/DDBJ databases">
        <authorList>
            <person name="Petersen C."/>
        </authorList>
    </citation>
    <scope>NUCLEOTIDE SEQUENCE</scope>
    <source>
        <strain evidence="14">IBT 3081</strain>
    </source>
</reference>
<evidence type="ECO:0000313" key="14">
    <source>
        <dbReference type="EMBL" id="KAJ5372441.1"/>
    </source>
</evidence>
<evidence type="ECO:0000256" key="10">
    <source>
        <dbReference type="ARBA" id="ARBA00031621"/>
    </source>
</evidence>
<evidence type="ECO:0000256" key="3">
    <source>
        <dbReference type="ARBA" id="ARBA00011918"/>
    </source>
</evidence>
<comment type="catalytic activity">
    <reaction evidence="11">
        <text>a 6-O-methyl-2'-deoxyguanosine in DNA + L-cysteinyl-[protein] = S-methyl-L-cysteinyl-[protein] + a 2'-deoxyguanosine in DNA</text>
        <dbReference type="Rhea" id="RHEA:24000"/>
        <dbReference type="Rhea" id="RHEA-COMP:10131"/>
        <dbReference type="Rhea" id="RHEA-COMP:10132"/>
        <dbReference type="Rhea" id="RHEA-COMP:11367"/>
        <dbReference type="Rhea" id="RHEA-COMP:11368"/>
        <dbReference type="ChEBI" id="CHEBI:29950"/>
        <dbReference type="ChEBI" id="CHEBI:82612"/>
        <dbReference type="ChEBI" id="CHEBI:85445"/>
        <dbReference type="ChEBI" id="CHEBI:85448"/>
        <dbReference type="EC" id="2.1.1.63"/>
    </reaction>
</comment>
<comment type="similarity">
    <text evidence="2">Belongs to the MGMT family.</text>
</comment>
<dbReference type="InterPro" id="IPR001497">
    <property type="entry name" value="MethylDNA_cys_MeTrfase_AS"/>
</dbReference>
<keyword evidence="15" id="KW-1185">Reference proteome</keyword>
<dbReference type="GO" id="GO:0032259">
    <property type="term" value="P:methylation"/>
    <property type="evidence" value="ECO:0007669"/>
    <property type="project" value="UniProtKB-KW"/>
</dbReference>
<feature type="domain" description="Methylated-DNA-[protein]-cysteine S-methyltransferase DNA binding" evidence="13">
    <location>
        <begin position="54"/>
        <end position="143"/>
    </location>
</feature>
<dbReference type="AlphaFoldDB" id="A0A9W9S5K3"/>
<organism evidence="14 15">
    <name type="scientific">Penicillium concentricum</name>
    <dbReference type="NCBI Taxonomy" id="293559"/>
    <lineage>
        <taxon>Eukaryota</taxon>
        <taxon>Fungi</taxon>
        <taxon>Dikarya</taxon>
        <taxon>Ascomycota</taxon>
        <taxon>Pezizomycotina</taxon>
        <taxon>Eurotiomycetes</taxon>
        <taxon>Eurotiomycetidae</taxon>
        <taxon>Eurotiales</taxon>
        <taxon>Aspergillaceae</taxon>
        <taxon>Penicillium</taxon>
    </lineage>
</organism>
<dbReference type="RefSeq" id="XP_056578427.1">
    <property type="nucleotide sequence ID" value="XM_056722177.1"/>
</dbReference>
<proteinExistence type="inferred from homology"/>
<protein>
    <recommendedName>
        <fullName evidence="4">Methylated-DNA--protein-cysteine methyltransferase</fullName>
        <ecNumber evidence="3">2.1.1.63</ecNumber>
    </recommendedName>
    <alternativeName>
        <fullName evidence="9">6-O-methylguanine-DNA methyltransferase</fullName>
    </alternativeName>
    <alternativeName>
        <fullName evidence="10">O-6-methylguanine-DNA-alkyltransferase</fullName>
    </alternativeName>
</protein>
<keyword evidence="5" id="KW-0489">Methyltransferase</keyword>
<evidence type="ECO:0000256" key="6">
    <source>
        <dbReference type="ARBA" id="ARBA00022679"/>
    </source>
</evidence>
<evidence type="ECO:0000256" key="12">
    <source>
        <dbReference type="SAM" id="MobiDB-lite"/>
    </source>
</evidence>
<dbReference type="OrthoDB" id="1907495at2759"/>
<evidence type="ECO:0000256" key="5">
    <source>
        <dbReference type="ARBA" id="ARBA00022603"/>
    </source>
</evidence>
<evidence type="ECO:0000256" key="4">
    <source>
        <dbReference type="ARBA" id="ARBA00015377"/>
    </source>
</evidence>
<dbReference type="GO" id="GO:0006281">
    <property type="term" value="P:DNA repair"/>
    <property type="evidence" value="ECO:0007669"/>
    <property type="project" value="UniProtKB-KW"/>
</dbReference>
<evidence type="ECO:0000256" key="9">
    <source>
        <dbReference type="ARBA" id="ARBA00030795"/>
    </source>
</evidence>
<dbReference type="InterPro" id="IPR036388">
    <property type="entry name" value="WH-like_DNA-bd_sf"/>
</dbReference>